<dbReference type="InterPro" id="IPR008258">
    <property type="entry name" value="Transglycosylase_SLT_dom_1"/>
</dbReference>
<dbReference type="PANTHER" id="PTHR37423">
    <property type="entry name" value="SOLUBLE LYTIC MUREIN TRANSGLYCOSYLASE-RELATED"/>
    <property type="match status" value="1"/>
</dbReference>
<dbReference type="CDD" id="cd16894">
    <property type="entry name" value="MltD-like"/>
    <property type="match status" value="1"/>
</dbReference>
<dbReference type="Gene3D" id="1.10.530.10">
    <property type="match status" value="1"/>
</dbReference>
<evidence type="ECO:0000259" key="2">
    <source>
        <dbReference type="Pfam" id="PF01464"/>
    </source>
</evidence>
<evidence type="ECO:0000256" key="1">
    <source>
        <dbReference type="SAM" id="Phobius"/>
    </source>
</evidence>
<keyword evidence="1" id="KW-1133">Transmembrane helix</keyword>
<feature type="domain" description="Transglycosylase SLT" evidence="2">
    <location>
        <begin position="110"/>
        <end position="211"/>
    </location>
</feature>
<organism evidence="3 4">
    <name type="scientific">SAR324 cluster bacterium</name>
    <dbReference type="NCBI Taxonomy" id="2024889"/>
    <lineage>
        <taxon>Bacteria</taxon>
        <taxon>Deltaproteobacteria</taxon>
        <taxon>SAR324 cluster</taxon>
    </lineage>
</organism>
<reference evidence="3 4" key="1">
    <citation type="submission" date="2018-06" db="EMBL/GenBank/DDBJ databases">
        <title>Combined omics and stable isotope probing to characterize newly discovered Mariana Back-Arc vent microbial communities.</title>
        <authorList>
            <person name="Trembath-Reichert E."/>
            <person name="Huber J.A."/>
        </authorList>
    </citation>
    <scope>NUCLEOTIDE SEQUENCE [LARGE SCALE GENOMIC DNA]</scope>
    <source>
        <strain evidence="3">MAG 63_1</strain>
    </source>
</reference>
<comment type="caution">
    <text evidence="3">The sequence shown here is derived from an EMBL/GenBank/DDBJ whole genome shotgun (WGS) entry which is preliminary data.</text>
</comment>
<dbReference type="SUPFAM" id="SSF53955">
    <property type="entry name" value="Lysozyme-like"/>
    <property type="match status" value="1"/>
</dbReference>
<evidence type="ECO:0000313" key="3">
    <source>
        <dbReference type="EMBL" id="RTZ81795.1"/>
    </source>
</evidence>
<sequence length="252" mass="29572">MSYCRRYILLRNNGHSQLLLNQNFIIPKINKYHWLLIVFAIILVGCSTKTVGPPGNRQFGNTRIWKQSNPRIKKYVQVYSNNKHVKTCLDRATNSRYLHYIHRVFYKYKLPPELAHLPILESCFDTRADSGSARGMWQFTKSTAKDYGLRVSWLSDDRLNWRKSTHSAARYLKKLGEMFDNNWELALAGYNGGPGYMSRQIKSQGTRNFWELELRKETREYVPKFLAMLSVARKRYPELYFQGSPRAWATSG</sequence>
<gene>
    <name evidence="3" type="ORF">DSY97_00265</name>
</gene>
<evidence type="ECO:0000313" key="4">
    <source>
        <dbReference type="Proteomes" id="UP000286801"/>
    </source>
</evidence>
<keyword evidence="1" id="KW-0472">Membrane</keyword>
<dbReference type="EMBL" id="QNZL01000010">
    <property type="protein sequence ID" value="RTZ81795.1"/>
    <property type="molecule type" value="Genomic_DNA"/>
</dbReference>
<keyword evidence="1" id="KW-0812">Transmembrane</keyword>
<accession>A0A432GE53</accession>
<feature type="transmembrane region" description="Helical" evidence="1">
    <location>
        <begin position="32"/>
        <end position="52"/>
    </location>
</feature>
<dbReference type="AlphaFoldDB" id="A0A432GE53"/>
<dbReference type="InterPro" id="IPR023346">
    <property type="entry name" value="Lysozyme-like_dom_sf"/>
</dbReference>
<dbReference type="PANTHER" id="PTHR37423:SF2">
    <property type="entry name" value="MEMBRANE-BOUND LYTIC MUREIN TRANSGLYCOSYLASE C"/>
    <property type="match status" value="1"/>
</dbReference>
<name>A0A432GE53_9DELT</name>
<dbReference type="Proteomes" id="UP000286801">
    <property type="component" value="Unassembled WGS sequence"/>
</dbReference>
<dbReference type="Pfam" id="PF01464">
    <property type="entry name" value="SLT"/>
    <property type="match status" value="1"/>
</dbReference>
<proteinExistence type="predicted"/>
<protein>
    <recommendedName>
        <fullName evidence="2">Transglycosylase SLT domain-containing protein</fullName>
    </recommendedName>
</protein>